<accession>A0AAV4YB30</accession>
<keyword evidence="2" id="KW-1185">Reference proteome</keyword>
<proteinExistence type="predicted"/>
<name>A0AAV4YB30_CAEEX</name>
<dbReference type="EMBL" id="BPLR01001766">
    <property type="protein sequence ID" value="GIZ04622.1"/>
    <property type="molecule type" value="Genomic_DNA"/>
</dbReference>
<dbReference type="AlphaFoldDB" id="A0AAV4YB30"/>
<gene>
    <name evidence="1" type="ORF">CEXT_503151</name>
</gene>
<sequence length="155" mass="18004">MQRISKFSNYGDFDFGIRVAKIGKFRLPRAHQWMLATLIPQSEATIKKNTSKSGLGTNEINQIRVLIFLYSNRLSKTLRYECSNIWFLRHHTSTLSYETVRKISALLHDAKITTPFRFDFYKQTTLDNYAEKPYFPQQEIDQSVGKKGGICGEQN</sequence>
<comment type="caution">
    <text evidence="1">The sequence shown here is derived from an EMBL/GenBank/DDBJ whole genome shotgun (WGS) entry which is preliminary data.</text>
</comment>
<protein>
    <submittedName>
        <fullName evidence="1">Uncharacterized protein</fullName>
    </submittedName>
</protein>
<evidence type="ECO:0000313" key="2">
    <source>
        <dbReference type="Proteomes" id="UP001054945"/>
    </source>
</evidence>
<evidence type="ECO:0000313" key="1">
    <source>
        <dbReference type="EMBL" id="GIZ04622.1"/>
    </source>
</evidence>
<reference evidence="1 2" key="1">
    <citation type="submission" date="2021-06" db="EMBL/GenBank/DDBJ databases">
        <title>Caerostris extrusa draft genome.</title>
        <authorList>
            <person name="Kono N."/>
            <person name="Arakawa K."/>
        </authorList>
    </citation>
    <scope>NUCLEOTIDE SEQUENCE [LARGE SCALE GENOMIC DNA]</scope>
</reference>
<dbReference type="Proteomes" id="UP001054945">
    <property type="component" value="Unassembled WGS sequence"/>
</dbReference>
<organism evidence="1 2">
    <name type="scientific">Caerostris extrusa</name>
    <name type="common">Bark spider</name>
    <name type="synonym">Caerostris bankana</name>
    <dbReference type="NCBI Taxonomy" id="172846"/>
    <lineage>
        <taxon>Eukaryota</taxon>
        <taxon>Metazoa</taxon>
        <taxon>Ecdysozoa</taxon>
        <taxon>Arthropoda</taxon>
        <taxon>Chelicerata</taxon>
        <taxon>Arachnida</taxon>
        <taxon>Araneae</taxon>
        <taxon>Araneomorphae</taxon>
        <taxon>Entelegynae</taxon>
        <taxon>Araneoidea</taxon>
        <taxon>Araneidae</taxon>
        <taxon>Caerostris</taxon>
    </lineage>
</organism>